<keyword evidence="2" id="KW-1185">Reference proteome</keyword>
<organism evidence="1 2">
    <name type="scientific">Mucilaginibacter gracilis</name>
    <dbReference type="NCBI Taxonomy" id="423350"/>
    <lineage>
        <taxon>Bacteria</taxon>
        <taxon>Pseudomonadati</taxon>
        <taxon>Bacteroidota</taxon>
        <taxon>Sphingobacteriia</taxon>
        <taxon>Sphingobacteriales</taxon>
        <taxon>Sphingobacteriaceae</taxon>
        <taxon>Mucilaginibacter</taxon>
    </lineage>
</organism>
<gene>
    <name evidence="1" type="ORF">BDD43_2327</name>
</gene>
<name>A0A495J1E8_9SPHI</name>
<dbReference type="Proteomes" id="UP000268007">
    <property type="component" value="Unassembled WGS sequence"/>
</dbReference>
<dbReference type="AlphaFoldDB" id="A0A495J1E8"/>
<evidence type="ECO:0000313" key="1">
    <source>
        <dbReference type="EMBL" id="RKR82158.1"/>
    </source>
</evidence>
<accession>A0A495J1E8</accession>
<dbReference type="RefSeq" id="WP_147425620.1">
    <property type="nucleotide sequence ID" value="NZ_RBKU01000001.1"/>
</dbReference>
<reference evidence="1 2" key="1">
    <citation type="submission" date="2018-10" db="EMBL/GenBank/DDBJ databases">
        <title>Genomic Encyclopedia of Archaeal and Bacterial Type Strains, Phase II (KMG-II): from individual species to whole genera.</title>
        <authorList>
            <person name="Goeker M."/>
        </authorList>
    </citation>
    <scope>NUCLEOTIDE SEQUENCE [LARGE SCALE GENOMIC DNA]</scope>
    <source>
        <strain evidence="1 2">DSM 18602</strain>
    </source>
</reference>
<sequence length="869" mass="99063">MPLNFQIHKYKNGHQLVGSTIQLPRIDQDTIDRLSDISGQLRPGEMFEPYFTCYPLPSDKYFVVARTWQDLTAPRAGCVLTKSIVIPMREWELSDRVSLFFDALDYANFDQEFPQIDTANTPAFILGVTEAPVEEIAEALFLEQRKPIIIFDSTEAETIIKRLYTAFWPSIRKTFAACSFALSPRSITNRPFDLLFSSSNIRTRFSDWPGRRIEAASTKNRIARHHWTSELTNKLFKNDVPSLYDKSTAVFDFVHSGNESTLRLSLLWDELMSKAKFESSPIAILGLLDIVNSQKEIGGALYKNLRPFIEPAVDNALRILNPDEAWKFYAGLLIKQKRFRIDRDLLLKIITTCRSLTIANPNAAIDFISNFNPSSEQVPVILFRAIGDGLAETMPQSLPALSKINKLVGLQLLLKSRELAKQSMKLIESGREQLTDTITVYFTTANKLQLQRLKNNLLQYVRMPAHKDITSLLLKKASTEQYQRILLVIAKNTQFRFREFDDILLQSTFYYKGYQYLLKLIIDYGQEKGDKLLVSLLRAKPALIGNYYFDTTVVSPSKTSVIVEVINGLDYDALADLTKQNKYFDVLFAFLVTEKKIHRNIVAELVLLADIDVDSALAIINKLPALAINSVNIDRLIVLLNKGFAQNKVSNHISKILDKLNQENASTVVRAIFSRDVDNQLLEKIIYALLNTSGPVLKKCLSDHIDIISEQLAGSVLNPDLEESWISIFKLSKHLEKQTRAAISMLIYAYNQDKKDPANLITAAFPVVYDTLLHNRNLVQSIAYWVFPDWDKCKTLRHDLTDRYINSDWPVAGLLQVARKTGIMKEIISILGNSKDGRKYIEQIIDEREEGQLLLDKVTFKQLKKQVKK</sequence>
<dbReference type="EMBL" id="RBKU01000001">
    <property type="protein sequence ID" value="RKR82158.1"/>
    <property type="molecule type" value="Genomic_DNA"/>
</dbReference>
<dbReference type="OrthoDB" id="252376at2"/>
<proteinExistence type="predicted"/>
<comment type="caution">
    <text evidence="1">The sequence shown here is derived from an EMBL/GenBank/DDBJ whole genome shotgun (WGS) entry which is preliminary data.</text>
</comment>
<protein>
    <submittedName>
        <fullName evidence="1">Uncharacterized protein</fullName>
    </submittedName>
</protein>
<dbReference type="Pfam" id="PF20012">
    <property type="entry name" value="GAP1-N1"/>
    <property type="match status" value="1"/>
</dbReference>
<evidence type="ECO:0000313" key="2">
    <source>
        <dbReference type="Proteomes" id="UP000268007"/>
    </source>
</evidence>